<evidence type="ECO:0000313" key="2">
    <source>
        <dbReference type="Proteomes" id="UP000053676"/>
    </source>
</evidence>
<protein>
    <submittedName>
        <fullName evidence="1">Uncharacterized protein</fullName>
    </submittedName>
</protein>
<sequence>MLVGKLALLLRKVSSSAFIAGRLTEISSKLERRAARAATPNARLLVDFVPEHMLTDYFNVCEML</sequence>
<reference evidence="2" key="1">
    <citation type="journal article" date="2014" name="Nat. Genet.">
        <title>Genome of the human hookworm Necator americanus.</title>
        <authorList>
            <person name="Tang Y.T."/>
            <person name="Gao X."/>
            <person name="Rosa B.A."/>
            <person name="Abubucker S."/>
            <person name="Hallsworth-Pepin K."/>
            <person name="Martin J."/>
            <person name="Tyagi R."/>
            <person name="Heizer E."/>
            <person name="Zhang X."/>
            <person name="Bhonagiri-Palsikar V."/>
            <person name="Minx P."/>
            <person name="Warren W.C."/>
            <person name="Wang Q."/>
            <person name="Zhan B."/>
            <person name="Hotez P.J."/>
            <person name="Sternberg P.W."/>
            <person name="Dougall A."/>
            <person name="Gaze S.T."/>
            <person name="Mulvenna J."/>
            <person name="Sotillo J."/>
            <person name="Ranganathan S."/>
            <person name="Rabelo E.M."/>
            <person name="Wilson R.K."/>
            <person name="Felgner P.L."/>
            <person name="Bethony J."/>
            <person name="Hawdon J.M."/>
            <person name="Gasser R.B."/>
            <person name="Loukas A."/>
            <person name="Mitreva M."/>
        </authorList>
    </citation>
    <scope>NUCLEOTIDE SEQUENCE [LARGE SCALE GENOMIC DNA]</scope>
</reference>
<dbReference type="EMBL" id="KI659912">
    <property type="protein sequence ID" value="ETN78415.1"/>
    <property type="molecule type" value="Genomic_DNA"/>
</dbReference>
<proteinExistence type="predicted"/>
<dbReference type="Proteomes" id="UP000053676">
    <property type="component" value="Unassembled WGS sequence"/>
</dbReference>
<dbReference type="KEGG" id="nai:NECAME_18214"/>
<organism evidence="1 2">
    <name type="scientific">Necator americanus</name>
    <name type="common">Human hookworm</name>
    <dbReference type="NCBI Taxonomy" id="51031"/>
    <lineage>
        <taxon>Eukaryota</taxon>
        <taxon>Metazoa</taxon>
        <taxon>Ecdysozoa</taxon>
        <taxon>Nematoda</taxon>
        <taxon>Chromadorea</taxon>
        <taxon>Rhabditida</taxon>
        <taxon>Rhabditina</taxon>
        <taxon>Rhabditomorpha</taxon>
        <taxon>Strongyloidea</taxon>
        <taxon>Ancylostomatidae</taxon>
        <taxon>Bunostominae</taxon>
        <taxon>Necator</taxon>
    </lineage>
</organism>
<accession>W2T8T3</accession>
<gene>
    <name evidence="1" type="ORF">NECAME_18214</name>
</gene>
<name>W2T8T3_NECAM</name>
<evidence type="ECO:0000313" key="1">
    <source>
        <dbReference type="EMBL" id="ETN78415.1"/>
    </source>
</evidence>
<keyword evidence="2" id="KW-1185">Reference proteome</keyword>
<dbReference type="AlphaFoldDB" id="W2T8T3"/>